<dbReference type="Proteomes" id="UP001060919">
    <property type="component" value="Chromosome"/>
</dbReference>
<feature type="transmembrane region" description="Helical" evidence="1">
    <location>
        <begin position="260"/>
        <end position="279"/>
    </location>
</feature>
<dbReference type="AlphaFoldDB" id="A0A915YIC1"/>
<sequence>MNAEIYYDNVFELSPQYPLAVLEFLKAELQLGKKYVVMDVHTHNGQLSKLLQKHVHLVCSLSSDPEYHNYLNHKLKNVSNFLSLNAIPELTNIEEDSIDCLCIDETFSRFDSLRMGVEFERILRLNSYVLILQNQLYEKEGSFTEAYLQFLKMHYTNEGGISKIPKEEALNAFYKHGFALKIFGNQQRLNWTMLEQYYLTSLEKNNQVPKANTLVELQQLFEKFEQDDQVTLEYQTHLYYGLFNYSVPEISLRKSIFFNLLRPFAFGFYVLVKANIYFWKALYKFRNKRAPK</sequence>
<organism evidence="2 3">
    <name type="scientific">Aureispira anguillae</name>
    <dbReference type="NCBI Taxonomy" id="2864201"/>
    <lineage>
        <taxon>Bacteria</taxon>
        <taxon>Pseudomonadati</taxon>
        <taxon>Bacteroidota</taxon>
        <taxon>Saprospiria</taxon>
        <taxon>Saprospirales</taxon>
        <taxon>Saprospiraceae</taxon>
        <taxon>Aureispira</taxon>
    </lineage>
</organism>
<accession>A0A915YIC1</accession>
<dbReference type="EMBL" id="AP026867">
    <property type="protein sequence ID" value="BDS13727.1"/>
    <property type="molecule type" value="Genomic_DNA"/>
</dbReference>
<gene>
    <name evidence="2" type="ORF">AsAng_0044680</name>
</gene>
<protein>
    <submittedName>
        <fullName evidence="2">Uncharacterized protein</fullName>
    </submittedName>
</protein>
<keyword evidence="1" id="KW-0472">Membrane</keyword>
<dbReference type="KEGG" id="aup:AsAng_0044680"/>
<evidence type="ECO:0000313" key="3">
    <source>
        <dbReference type="Proteomes" id="UP001060919"/>
    </source>
</evidence>
<proteinExistence type="predicted"/>
<reference evidence="2" key="1">
    <citation type="submission" date="2022-09" db="EMBL/GenBank/DDBJ databases">
        <title>Aureispira anguillicida sp. nov., isolated from Leptocephalus of Japanese eel Anguilla japonica.</title>
        <authorList>
            <person name="Yuasa K."/>
            <person name="Mekata T."/>
            <person name="Ikunari K."/>
        </authorList>
    </citation>
    <scope>NUCLEOTIDE SEQUENCE</scope>
    <source>
        <strain evidence="2">EL160426</strain>
    </source>
</reference>
<evidence type="ECO:0000313" key="2">
    <source>
        <dbReference type="EMBL" id="BDS13727.1"/>
    </source>
</evidence>
<name>A0A915YIC1_9BACT</name>
<keyword evidence="3" id="KW-1185">Reference proteome</keyword>
<dbReference type="RefSeq" id="WP_264788980.1">
    <property type="nucleotide sequence ID" value="NZ_AP026867.1"/>
</dbReference>
<evidence type="ECO:0000256" key="1">
    <source>
        <dbReference type="SAM" id="Phobius"/>
    </source>
</evidence>
<keyword evidence="1" id="KW-1133">Transmembrane helix</keyword>
<keyword evidence="1" id="KW-0812">Transmembrane</keyword>